<dbReference type="EMBL" id="FOYD01000005">
    <property type="protein sequence ID" value="SFQ82791.1"/>
    <property type="molecule type" value="Genomic_DNA"/>
</dbReference>
<dbReference type="RefSeq" id="WP_090538800.1">
    <property type="nucleotide sequence ID" value="NZ_FOYD01000005.1"/>
</dbReference>
<evidence type="ECO:0000313" key="2">
    <source>
        <dbReference type="EMBL" id="SFQ82791.1"/>
    </source>
</evidence>
<evidence type="ECO:0000313" key="3">
    <source>
        <dbReference type="Proteomes" id="UP000242815"/>
    </source>
</evidence>
<keyword evidence="2" id="KW-0347">Helicase</keyword>
<evidence type="ECO:0000256" key="1">
    <source>
        <dbReference type="SAM" id="MobiDB-lite"/>
    </source>
</evidence>
<keyword evidence="2" id="KW-0378">Hydrolase</keyword>
<organism evidence="2 3">
    <name type="scientific">Halopseudomonas formosensis</name>
    <dbReference type="NCBI Taxonomy" id="1002526"/>
    <lineage>
        <taxon>Bacteria</taxon>
        <taxon>Pseudomonadati</taxon>
        <taxon>Pseudomonadota</taxon>
        <taxon>Gammaproteobacteria</taxon>
        <taxon>Pseudomonadales</taxon>
        <taxon>Pseudomonadaceae</taxon>
        <taxon>Halopseudomonas</taxon>
    </lineage>
</organism>
<keyword evidence="2" id="KW-0547">Nucleotide-binding</keyword>
<keyword evidence="2" id="KW-0067">ATP-binding</keyword>
<dbReference type="OrthoDB" id="8905164at2"/>
<proteinExistence type="predicted"/>
<gene>
    <name evidence="2" type="ORF">SAMN05216578_105105</name>
</gene>
<reference evidence="2 3" key="1">
    <citation type="submission" date="2016-10" db="EMBL/GenBank/DDBJ databases">
        <authorList>
            <person name="de Groot N.N."/>
        </authorList>
    </citation>
    <scope>NUCLEOTIDE SEQUENCE [LARGE SCALE GENOMIC DNA]</scope>
    <source>
        <strain evidence="2 3">JCM 18415</strain>
    </source>
</reference>
<protein>
    <submittedName>
        <fullName evidence="2">Putative DNA primase/helicase</fullName>
    </submittedName>
</protein>
<accession>A0A1I6BPF0</accession>
<dbReference type="STRING" id="1002526.SAMN05216578_105105"/>
<dbReference type="SUPFAM" id="SSF52540">
    <property type="entry name" value="P-loop containing nucleoside triphosphate hydrolases"/>
    <property type="match status" value="1"/>
</dbReference>
<feature type="region of interest" description="Disordered" evidence="1">
    <location>
        <begin position="362"/>
        <end position="385"/>
    </location>
</feature>
<dbReference type="Pfam" id="PF13481">
    <property type="entry name" value="AAA_25"/>
    <property type="match status" value="1"/>
</dbReference>
<dbReference type="Proteomes" id="UP000242815">
    <property type="component" value="Unassembled WGS sequence"/>
</dbReference>
<dbReference type="Gene3D" id="3.40.50.300">
    <property type="entry name" value="P-loop containing nucleotide triphosphate hydrolases"/>
    <property type="match status" value="1"/>
</dbReference>
<dbReference type="AlphaFoldDB" id="A0A1I6BPF0"/>
<dbReference type="InterPro" id="IPR027417">
    <property type="entry name" value="P-loop_NTPase"/>
</dbReference>
<dbReference type="GO" id="GO:0004386">
    <property type="term" value="F:helicase activity"/>
    <property type="evidence" value="ECO:0007669"/>
    <property type="project" value="UniProtKB-KW"/>
</dbReference>
<sequence>MANVIDRYAEEWAKAARTKWRAHAVPASSISPAAIQWAWPGWIALGKLTILAGAGGTGKTTLSIGLIATLTSGGRWPDGTPCSEPRSALIWSSEDDPADTIIPRLIAAGADLDKVHILQGRINDLGETEPFDPAKDADLLADELERIGDVGLIMIDPIVSVVAGDMHRANDVRRALQVLVDLAEKHGCSVLGITHFSKGSAGNNPAERVLGSQAFGALARTVLVAAKQEDSDLRVLARAKSNIAEDSGGCSYSIMETTVRDHITTTVVTWGDTISGSAREILADVERVESEEVSEKEDAEQFLISLLANGQVPVKQIKADAAGAGHAWRTVERAKKSLGIEAVKVGLKEGWVWRFGLEDRQNHSKTATKKSGGLREWHGGLHKRG</sequence>
<name>A0A1I6BPF0_9GAMM</name>